<feature type="compositionally biased region" description="Polar residues" evidence="1">
    <location>
        <begin position="1"/>
        <end position="12"/>
    </location>
</feature>
<comment type="caution">
    <text evidence="2">The sequence shown here is derived from an EMBL/GenBank/DDBJ whole genome shotgun (WGS) entry which is preliminary data.</text>
</comment>
<accession>A0A2J8QYM9</accession>
<reference evidence="2" key="1">
    <citation type="submission" date="2017-12" db="EMBL/GenBank/DDBJ databases">
        <title>High-resolution comparative analysis of great ape genomes.</title>
        <authorList>
            <person name="Pollen A."/>
            <person name="Hastie A."/>
            <person name="Hormozdiari F."/>
            <person name="Dougherty M."/>
            <person name="Liu R."/>
            <person name="Chaisson M."/>
            <person name="Hoppe E."/>
            <person name="Hill C."/>
            <person name="Pang A."/>
            <person name="Hillier L."/>
            <person name="Baker C."/>
            <person name="Armstrong J."/>
            <person name="Shendure J."/>
            <person name="Paten B."/>
            <person name="Wilson R."/>
            <person name="Chao H."/>
            <person name="Schneider V."/>
            <person name="Ventura M."/>
            <person name="Kronenberg Z."/>
            <person name="Murali S."/>
            <person name="Gordon D."/>
            <person name="Cantsilieris S."/>
            <person name="Munson K."/>
            <person name="Nelson B."/>
            <person name="Raja A."/>
            <person name="Underwood J."/>
            <person name="Diekhans M."/>
            <person name="Fiddes I."/>
            <person name="Haussler D."/>
            <person name="Eichler E."/>
        </authorList>
    </citation>
    <scope>NUCLEOTIDE SEQUENCE [LARGE SCALE GENOMIC DNA]</scope>
    <source>
        <strain evidence="2">Yerkes chimp pedigree #C0471</strain>
    </source>
</reference>
<evidence type="ECO:0000256" key="1">
    <source>
        <dbReference type="SAM" id="MobiDB-lite"/>
    </source>
</evidence>
<protein>
    <submittedName>
        <fullName evidence="2">MAP3K3 isoform 11</fullName>
    </submittedName>
</protein>
<name>A0A2J8QYM9_PANTR</name>
<sequence length="30" mass="3253">ASQSAGDINTIYQPPEPRSRHLSVSRIASN</sequence>
<gene>
    <name evidence="2" type="ORF">CK820_G0011619</name>
</gene>
<feature type="region of interest" description="Disordered" evidence="1">
    <location>
        <begin position="1"/>
        <end position="30"/>
    </location>
</feature>
<dbReference type="AlphaFoldDB" id="A0A2J8QYM9"/>
<organism evidence="2">
    <name type="scientific">Pan troglodytes</name>
    <name type="common">Chimpanzee</name>
    <dbReference type="NCBI Taxonomy" id="9598"/>
    <lineage>
        <taxon>Eukaryota</taxon>
        <taxon>Metazoa</taxon>
        <taxon>Chordata</taxon>
        <taxon>Craniata</taxon>
        <taxon>Vertebrata</taxon>
        <taxon>Euteleostomi</taxon>
        <taxon>Mammalia</taxon>
        <taxon>Eutheria</taxon>
        <taxon>Euarchontoglires</taxon>
        <taxon>Primates</taxon>
        <taxon>Haplorrhini</taxon>
        <taxon>Catarrhini</taxon>
        <taxon>Hominidae</taxon>
        <taxon>Pan</taxon>
    </lineage>
</organism>
<dbReference type="EMBL" id="NBAG03000001">
    <property type="protein sequence ID" value="PNJ01378.1"/>
    <property type="molecule type" value="Genomic_DNA"/>
</dbReference>
<feature type="non-terminal residue" evidence="2">
    <location>
        <position position="1"/>
    </location>
</feature>
<proteinExistence type="predicted"/>
<evidence type="ECO:0000313" key="2">
    <source>
        <dbReference type="EMBL" id="PNJ01378.1"/>
    </source>
</evidence>